<dbReference type="AlphaFoldDB" id="A0A9X2IS72"/>
<gene>
    <name evidence="1" type="ORF">M3202_19555</name>
</gene>
<dbReference type="RefSeq" id="WP_251224914.1">
    <property type="nucleotide sequence ID" value="NZ_JAMBOL010000032.1"/>
</dbReference>
<protein>
    <submittedName>
        <fullName evidence="1">Uncharacterized protein</fullName>
    </submittedName>
</protein>
<reference evidence="1" key="1">
    <citation type="submission" date="2022-05" db="EMBL/GenBank/DDBJ databases">
        <title>Comparative Genomics of Spacecraft Associated Microbes.</title>
        <authorList>
            <person name="Tran M.T."/>
            <person name="Wright A."/>
            <person name="Seuylemezian A."/>
            <person name="Eisen J."/>
            <person name="Coil D."/>
        </authorList>
    </citation>
    <scope>NUCLEOTIDE SEQUENCE</scope>
    <source>
        <strain evidence="1">214.1.1</strain>
    </source>
</reference>
<evidence type="ECO:0000313" key="2">
    <source>
        <dbReference type="Proteomes" id="UP001139179"/>
    </source>
</evidence>
<sequence>MATGREQQLATYYRFTDELNETCRKTNDLAAHLGIETRYIECSLYREQLEQLAEIQTYFRKVGMSAAQTTDSEILMMALSHFHQFVKHIESE</sequence>
<accession>A0A9X2IS72</accession>
<dbReference type="Proteomes" id="UP001139179">
    <property type="component" value="Unassembled WGS sequence"/>
</dbReference>
<keyword evidence="2" id="KW-1185">Reference proteome</keyword>
<comment type="caution">
    <text evidence="1">The sequence shown here is derived from an EMBL/GenBank/DDBJ whole genome shotgun (WGS) entry which is preliminary data.</text>
</comment>
<proteinExistence type="predicted"/>
<dbReference type="EMBL" id="JAMBOL010000032">
    <property type="protein sequence ID" value="MCM3716243.1"/>
    <property type="molecule type" value="Genomic_DNA"/>
</dbReference>
<name>A0A9X2IS72_9BACI</name>
<evidence type="ECO:0000313" key="1">
    <source>
        <dbReference type="EMBL" id="MCM3716243.1"/>
    </source>
</evidence>
<organism evidence="1 2">
    <name type="scientific">Halalkalibacter oceani</name>
    <dbReference type="NCBI Taxonomy" id="1653776"/>
    <lineage>
        <taxon>Bacteria</taxon>
        <taxon>Bacillati</taxon>
        <taxon>Bacillota</taxon>
        <taxon>Bacilli</taxon>
        <taxon>Bacillales</taxon>
        <taxon>Bacillaceae</taxon>
        <taxon>Halalkalibacter</taxon>
    </lineage>
</organism>